<dbReference type="Gene3D" id="3.40.50.300">
    <property type="entry name" value="P-loop containing nucleotide triphosphate hydrolases"/>
    <property type="match status" value="1"/>
</dbReference>
<gene>
    <name evidence="1" type="ORF">SAMN05216275_1723</name>
</gene>
<sequence length="293" mass="31879">MTTSNVGALSCPTATLAFDGPPGAGKTSLLAALVPVLGDRCVFFSEPNIKLANGPQAPIHPGTAAHTLWYLRSERLRMAALPSCAAAYNAELVLLDRNHLGVLAYCFATRHPDAIPYSKALGYYSQHIAPALPDDMRTVILQIEVEDSLRRRGRHPTHPRWQQWYDPDLLERMSVFYREHAPELCPRPPLIIDTGPLDRDAVMTIVATELAAAGITLPAHVATADPQPPIDGAFAIPYNATGGAAVLGNPVTSAFPYRDGQMQMFQLGSLYRVGDHTHPWNPLKSNLFTEAIS</sequence>
<dbReference type="Proteomes" id="UP000199111">
    <property type="component" value="Unassembled WGS sequence"/>
</dbReference>
<reference evidence="2" key="1">
    <citation type="submission" date="2016-10" db="EMBL/GenBank/DDBJ databases">
        <authorList>
            <person name="Varghese N."/>
            <person name="Submissions S."/>
        </authorList>
    </citation>
    <scope>NUCLEOTIDE SEQUENCE [LARGE SCALE GENOMIC DNA]</scope>
    <source>
        <strain evidence="2">CGMCC 4.2126</strain>
    </source>
</reference>
<dbReference type="GO" id="GO:0016301">
    <property type="term" value="F:kinase activity"/>
    <property type="evidence" value="ECO:0007669"/>
    <property type="project" value="UniProtKB-KW"/>
</dbReference>
<dbReference type="AlphaFoldDB" id="A0A1I4FTX7"/>
<keyword evidence="1" id="KW-0808">Transferase</keyword>
<dbReference type="EMBL" id="FOQY01000072">
    <property type="protein sequence ID" value="SFL20869.1"/>
    <property type="molecule type" value="Genomic_DNA"/>
</dbReference>
<accession>A0A1I4FTX7</accession>
<evidence type="ECO:0000313" key="2">
    <source>
        <dbReference type="Proteomes" id="UP000199111"/>
    </source>
</evidence>
<evidence type="ECO:0000313" key="1">
    <source>
        <dbReference type="EMBL" id="SFL20869.1"/>
    </source>
</evidence>
<dbReference type="SUPFAM" id="SSF52540">
    <property type="entry name" value="P-loop containing nucleoside triphosphate hydrolases"/>
    <property type="match status" value="1"/>
</dbReference>
<dbReference type="InterPro" id="IPR027417">
    <property type="entry name" value="P-loop_NTPase"/>
</dbReference>
<name>A0A1I4FTX7_9ACTN</name>
<proteinExistence type="predicted"/>
<dbReference type="GeneID" id="96303860"/>
<protein>
    <submittedName>
        <fullName evidence="1">Thymidylate kinase</fullName>
    </submittedName>
</protein>
<organism evidence="1 2">
    <name type="scientific">Streptosporangium canum</name>
    <dbReference type="NCBI Taxonomy" id="324952"/>
    <lineage>
        <taxon>Bacteria</taxon>
        <taxon>Bacillati</taxon>
        <taxon>Actinomycetota</taxon>
        <taxon>Actinomycetes</taxon>
        <taxon>Streptosporangiales</taxon>
        <taxon>Streptosporangiaceae</taxon>
        <taxon>Streptosporangium</taxon>
    </lineage>
</organism>
<keyword evidence="1" id="KW-0418">Kinase</keyword>
<keyword evidence="2" id="KW-1185">Reference proteome</keyword>
<dbReference type="RefSeq" id="WP_143121338.1">
    <property type="nucleotide sequence ID" value="NZ_FOQY01000072.1"/>
</dbReference>